<feature type="domain" description="Spore protein YkvP/CgeB glycosyl transferase-like" evidence="1">
    <location>
        <begin position="182"/>
        <end position="316"/>
    </location>
</feature>
<reference evidence="2 3" key="1">
    <citation type="submission" date="2016-10" db="EMBL/GenBank/DDBJ databases">
        <title>Draft Genome sequence of Alkanindiges sp. strain H1.</title>
        <authorList>
            <person name="Subhash Y."/>
            <person name="Lee S."/>
        </authorList>
    </citation>
    <scope>NUCLEOTIDE SEQUENCE [LARGE SCALE GENOMIC DNA]</scope>
    <source>
        <strain evidence="2 3">H1</strain>
    </source>
</reference>
<name>A0A1S8CVR2_9GAMM</name>
<dbReference type="OrthoDB" id="505636at2"/>
<proteinExistence type="predicted"/>
<dbReference type="Pfam" id="PF13524">
    <property type="entry name" value="Glyco_trans_1_2"/>
    <property type="match status" value="1"/>
</dbReference>
<evidence type="ECO:0000259" key="1">
    <source>
        <dbReference type="Pfam" id="PF13524"/>
    </source>
</evidence>
<dbReference type="SUPFAM" id="SSF53756">
    <property type="entry name" value="UDP-Glycosyltransferase/glycogen phosphorylase"/>
    <property type="match status" value="1"/>
</dbReference>
<gene>
    <name evidence="2" type="ORF">BKE30_09645</name>
</gene>
<dbReference type="RefSeq" id="WP_076878392.1">
    <property type="nucleotide sequence ID" value="NZ_MLCN01000023.1"/>
</dbReference>
<keyword evidence="3" id="KW-1185">Reference proteome</keyword>
<accession>A0A1S8CVR2</accession>
<sequence>MSKSSILVLGKRGGILQWYEGLLDAKASLGEIQIDGFAFNHNNWHERFVKKILKLGRQNPDHYTARLLAKKIQNAQPDIILIADLFYLSLPLLKVLQQAKPKAKIYHWIGDFFDERLIHSKEVVDHFLFTDSSFIDDAKKLGIEQSHYLPLAFNPCVFYAPKITLPRKEALLFIGAWSENRQALLQQLQIPITVYGKGWDKLKSDYITVHPHSLSLQHVAGLYQQYQYVLNIINHNNTRIGLNMRCFEAMGAGATLVTEFSNDLPRCFNIEKDLIYFSNAAELTAKMNTKPCIDVQGTCSKAHLEHTYAQRIKAILCPADQSL</sequence>
<dbReference type="AlphaFoldDB" id="A0A1S8CVR2"/>
<evidence type="ECO:0000313" key="3">
    <source>
        <dbReference type="Proteomes" id="UP000192132"/>
    </source>
</evidence>
<protein>
    <recommendedName>
        <fullName evidence="1">Spore protein YkvP/CgeB glycosyl transferase-like domain-containing protein</fullName>
    </recommendedName>
</protein>
<dbReference type="Proteomes" id="UP000192132">
    <property type="component" value="Unassembled WGS sequence"/>
</dbReference>
<comment type="caution">
    <text evidence="2">The sequence shown here is derived from an EMBL/GenBank/DDBJ whole genome shotgun (WGS) entry which is preliminary data.</text>
</comment>
<dbReference type="EMBL" id="MLCN01000023">
    <property type="protein sequence ID" value="ONG39601.1"/>
    <property type="molecule type" value="Genomic_DNA"/>
</dbReference>
<evidence type="ECO:0000313" key="2">
    <source>
        <dbReference type="EMBL" id="ONG39601.1"/>
    </source>
</evidence>
<organism evidence="2 3">
    <name type="scientific">Alkanindiges hydrocarboniclasticus</name>
    <dbReference type="NCBI Taxonomy" id="1907941"/>
    <lineage>
        <taxon>Bacteria</taxon>
        <taxon>Pseudomonadati</taxon>
        <taxon>Pseudomonadota</taxon>
        <taxon>Gammaproteobacteria</taxon>
        <taxon>Moraxellales</taxon>
        <taxon>Moraxellaceae</taxon>
        <taxon>Alkanindiges</taxon>
    </lineage>
</organism>
<dbReference type="STRING" id="1907941.BKE30_09645"/>
<dbReference type="InterPro" id="IPR055259">
    <property type="entry name" value="YkvP/CgeB_Glyco_trans-like"/>
</dbReference>